<comment type="caution">
    <text evidence="1">The sequence shown here is derived from an EMBL/GenBank/DDBJ whole genome shotgun (WGS) entry which is preliminary data.</text>
</comment>
<sequence length="141" mass="15742">MEKQKGLFMQLGTKKGDFEYTIDKVKISKVIIQKSDDDAEESNTYSFSVNFTIGNVKKLSTPEDIEVIKNTCIKEGLTFWPLTDDETEIKKPEALEVRVIGDPEKTKATVNVSFGFDPGKVNNSAGKVLLATDPYLKIFAE</sequence>
<keyword evidence="2" id="KW-1185">Reference proteome</keyword>
<dbReference type="EMBL" id="LVYD01000102">
    <property type="protein sequence ID" value="OQP58268.1"/>
    <property type="molecule type" value="Genomic_DNA"/>
</dbReference>
<dbReference type="RefSeq" id="WP_081155420.1">
    <property type="nucleotide sequence ID" value="NZ_LVYD01000102.1"/>
</dbReference>
<dbReference type="Proteomes" id="UP000192796">
    <property type="component" value="Unassembled WGS sequence"/>
</dbReference>
<gene>
    <name evidence="1" type="ORF">A3860_08085</name>
</gene>
<proteinExistence type="predicted"/>
<evidence type="ECO:0000313" key="2">
    <source>
        <dbReference type="Proteomes" id="UP000192796"/>
    </source>
</evidence>
<accession>A0A1V9FIT8</accession>
<organism evidence="1 2">
    <name type="scientific">Niastella vici</name>
    <dbReference type="NCBI Taxonomy" id="1703345"/>
    <lineage>
        <taxon>Bacteria</taxon>
        <taxon>Pseudomonadati</taxon>
        <taxon>Bacteroidota</taxon>
        <taxon>Chitinophagia</taxon>
        <taxon>Chitinophagales</taxon>
        <taxon>Chitinophagaceae</taxon>
        <taxon>Niastella</taxon>
    </lineage>
</organism>
<reference evidence="1 2" key="1">
    <citation type="submission" date="2016-03" db="EMBL/GenBank/DDBJ databases">
        <title>Niastella vici sp. nov., isolated from farmland soil.</title>
        <authorList>
            <person name="Chen L."/>
            <person name="Wang D."/>
            <person name="Yang S."/>
            <person name="Wang G."/>
        </authorList>
    </citation>
    <scope>NUCLEOTIDE SEQUENCE [LARGE SCALE GENOMIC DNA]</scope>
    <source>
        <strain evidence="1 2">DJ57</strain>
    </source>
</reference>
<dbReference type="AlphaFoldDB" id="A0A1V9FIT8"/>
<protein>
    <submittedName>
        <fullName evidence="1">Uncharacterized protein</fullName>
    </submittedName>
</protein>
<name>A0A1V9FIT8_9BACT</name>
<evidence type="ECO:0000313" key="1">
    <source>
        <dbReference type="EMBL" id="OQP58268.1"/>
    </source>
</evidence>